<dbReference type="SUPFAM" id="SSF47413">
    <property type="entry name" value="lambda repressor-like DNA-binding domains"/>
    <property type="match status" value="1"/>
</dbReference>
<dbReference type="InterPro" id="IPR010982">
    <property type="entry name" value="Lambda_DNA-bd_dom_sf"/>
</dbReference>
<organism evidence="2 3">
    <name type="scientific">Haloechinothrix alba</name>
    <dbReference type="NCBI Taxonomy" id="664784"/>
    <lineage>
        <taxon>Bacteria</taxon>
        <taxon>Bacillati</taxon>
        <taxon>Actinomycetota</taxon>
        <taxon>Actinomycetes</taxon>
        <taxon>Pseudonocardiales</taxon>
        <taxon>Pseudonocardiaceae</taxon>
        <taxon>Haloechinothrix</taxon>
    </lineage>
</organism>
<sequence length="149" mass="16355">MNAKRPLNGRLTTARDTMQLDELIKKKKAESGLSFAAMADRARRSGYDINRATIHALTKNPMHEWPRVDTINGLAVALDVSPTDVLDSAAESLGVKLDRSPTDSYRVRSWMALTGDRSDDEVDKLLEVARSVAAALDAQREDHPDAPGN</sequence>
<dbReference type="Pfam" id="PF13443">
    <property type="entry name" value="HTH_26"/>
    <property type="match status" value="1"/>
</dbReference>
<dbReference type="InterPro" id="IPR001387">
    <property type="entry name" value="Cro/C1-type_HTH"/>
</dbReference>
<feature type="domain" description="HTH cro/C1-type" evidence="1">
    <location>
        <begin position="30"/>
        <end position="87"/>
    </location>
</feature>
<gene>
    <name evidence="2" type="ORF">SAMN06265360_10668</name>
</gene>
<accession>A0A238WEF0</accession>
<keyword evidence="2" id="KW-0238">DNA-binding</keyword>
<name>A0A238WEF0_9PSEU</name>
<dbReference type="GO" id="GO:0003677">
    <property type="term" value="F:DNA binding"/>
    <property type="evidence" value="ECO:0007669"/>
    <property type="project" value="UniProtKB-KW"/>
</dbReference>
<evidence type="ECO:0000313" key="3">
    <source>
        <dbReference type="Proteomes" id="UP000198348"/>
    </source>
</evidence>
<proteinExistence type="predicted"/>
<evidence type="ECO:0000313" key="2">
    <source>
        <dbReference type="EMBL" id="SNR44653.1"/>
    </source>
</evidence>
<keyword evidence="3" id="KW-1185">Reference proteome</keyword>
<reference evidence="2 3" key="1">
    <citation type="submission" date="2017-06" db="EMBL/GenBank/DDBJ databases">
        <authorList>
            <person name="Kim H.J."/>
            <person name="Triplett B.A."/>
        </authorList>
    </citation>
    <scope>NUCLEOTIDE SEQUENCE [LARGE SCALE GENOMIC DNA]</scope>
    <source>
        <strain evidence="2 3">DSM 45207</strain>
    </source>
</reference>
<dbReference type="Proteomes" id="UP000198348">
    <property type="component" value="Unassembled WGS sequence"/>
</dbReference>
<dbReference type="AlphaFoldDB" id="A0A238WEF0"/>
<dbReference type="Gene3D" id="1.10.260.40">
    <property type="entry name" value="lambda repressor-like DNA-binding domains"/>
    <property type="match status" value="1"/>
</dbReference>
<protein>
    <submittedName>
        <fullName evidence="2">Cro/C1-type HTH DNA-binding domain-containing protein</fullName>
    </submittedName>
</protein>
<dbReference type="EMBL" id="FZNW01000006">
    <property type="protein sequence ID" value="SNR44653.1"/>
    <property type="molecule type" value="Genomic_DNA"/>
</dbReference>
<evidence type="ECO:0000259" key="1">
    <source>
        <dbReference type="Pfam" id="PF13443"/>
    </source>
</evidence>